<dbReference type="KEGG" id="rin:ACS15_4853"/>
<dbReference type="EMBL" id="CP012606">
    <property type="protein sequence ID" value="ANH75397.1"/>
    <property type="molecule type" value="Genomic_DNA"/>
</dbReference>
<feature type="transmembrane region" description="Helical" evidence="1">
    <location>
        <begin position="307"/>
        <end position="329"/>
    </location>
</feature>
<dbReference type="Proteomes" id="UP000077927">
    <property type="component" value="Chromosome 2"/>
</dbReference>
<keyword evidence="1" id="KW-1133">Transmembrane helix</keyword>
<feature type="transmembrane region" description="Helical" evidence="1">
    <location>
        <begin position="77"/>
        <end position="97"/>
    </location>
</feature>
<accession>A0AAC9FSR8</accession>
<feature type="transmembrane region" description="Helical" evidence="1">
    <location>
        <begin position="239"/>
        <end position="263"/>
    </location>
</feature>
<feature type="transmembrane region" description="Helical" evidence="1">
    <location>
        <begin position="151"/>
        <end position="172"/>
    </location>
</feature>
<feature type="transmembrane region" description="Helical" evidence="1">
    <location>
        <begin position="207"/>
        <end position="227"/>
    </location>
</feature>
<reference evidence="2 3" key="1">
    <citation type="submission" date="2015-09" db="EMBL/GenBank/DDBJ databases">
        <authorList>
            <person name="Xu Y."/>
            <person name="Nagy A."/>
            <person name="Liu N.T."/>
            <person name="Nou X."/>
        </authorList>
    </citation>
    <scope>NUCLEOTIDE SEQUENCE [LARGE SCALE GENOMIC DNA]</scope>
    <source>
        <strain evidence="2 3">FC1138</strain>
    </source>
</reference>
<sequence length="341" mass="35793">MNGFMLTTALTSVCLLSAGVMGYAIQRGATCTVVAVTEILDTRRFGRLLAMLEASLWVLAVILGLKMLGLRMPMPQGYASTGLTVAGAALLGIGAAVNRACVFGAIARFGNGEWAYIATPPGFLAGCWLAAHVFPFMTNAPLQQAAPALSLPAWAAATVMAVVAARVAWTVYRTFICGAKCPAGNVGNRESSPRVTWAARAWHPYSATLVIGVTFIILLTLAGAWTYTDTLADWALERMSAAALRGPLLLALFAGAALGGWTAGRFAPARPTGTAIGRCALGGALMGIGSFWIPGGNDGLILTGLPLLWPYAWIAFFTMCVAIAAYQLLSRHVREGQNNRP</sequence>
<feature type="transmembrane region" description="Helical" evidence="1">
    <location>
        <begin position="45"/>
        <end position="65"/>
    </location>
</feature>
<feature type="transmembrane region" description="Helical" evidence="1">
    <location>
        <begin position="275"/>
        <end position="295"/>
    </location>
</feature>
<evidence type="ECO:0000313" key="3">
    <source>
        <dbReference type="Proteomes" id="UP000077927"/>
    </source>
</evidence>
<name>A0AAC9FSR8_9RALS</name>
<protein>
    <submittedName>
        <fullName evidence="2">Sulfur transport family protein</fullName>
    </submittedName>
</protein>
<keyword evidence="1" id="KW-0472">Membrane</keyword>
<dbReference type="InterPro" id="IPR007272">
    <property type="entry name" value="Sulf_transp_TsuA/YedE"/>
</dbReference>
<organism evidence="2 3">
    <name type="scientific">Ralstonia insidiosa</name>
    <dbReference type="NCBI Taxonomy" id="190721"/>
    <lineage>
        <taxon>Bacteria</taxon>
        <taxon>Pseudomonadati</taxon>
        <taxon>Pseudomonadota</taxon>
        <taxon>Betaproteobacteria</taxon>
        <taxon>Burkholderiales</taxon>
        <taxon>Burkholderiaceae</taxon>
        <taxon>Ralstonia</taxon>
    </lineage>
</organism>
<evidence type="ECO:0000313" key="2">
    <source>
        <dbReference type="EMBL" id="ANH75397.1"/>
    </source>
</evidence>
<dbReference type="Pfam" id="PF04143">
    <property type="entry name" value="Sulf_transp"/>
    <property type="match status" value="1"/>
</dbReference>
<gene>
    <name evidence="2" type="ORF">ACS15_4853</name>
</gene>
<keyword evidence="1" id="KW-0812">Transmembrane</keyword>
<dbReference type="AlphaFoldDB" id="A0AAC9FSR8"/>
<evidence type="ECO:0000256" key="1">
    <source>
        <dbReference type="SAM" id="Phobius"/>
    </source>
</evidence>
<proteinExistence type="predicted"/>